<gene>
    <name evidence="1" type="ORF">B0H17DRAFT_1149840</name>
</gene>
<comment type="caution">
    <text evidence="1">The sequence shown here is derived from an EMBL/GenBank/DDBJ whole genome shotgun (WGS) entry which is preliminary data.</text>
</comment>
<evidence type="ECO:0000313" key="1">
    <source>
        <dbReference type="EMBL" id="KAJ7633951.1"/>
    </source>
</evidence>
<keyword evidence="2" id="KW-1185">Reference proteome</keyword>
<protein>
    <submittedName>
        <fullName evidence="1">Uncharacterized protein</fullName>
    </submittedName>
</protein>
<evidence type="ECO:0000313" key="2">
    <source>
        <dbReference type="Proteomes" id="UP001221757"/>
    </source>
</evidence>
<reference evidence="1" key="1">
    <citation type="submission" date="2023-03" db="EMBL/GenBank/DDBJ databases">
        <title>Massive genome expansion in bonnet fungi (Mycena s.s.) driven by repeated elements and novel gene families across ecological guilds.</title>
        <authorList>
            <consortium name="Lawrence Berkeley National Laboratory"/>
            <person name="Harder C.B."/>
            <person name="Miyauchi S."/>
            <person name="Viragh M."/>
            <person name="Kuo A."/>
            <person name="Thoen E."/>
            <person name="Andreopoulos B."/>
            <person name="Lu D."/>
            <person name="Skrede I."/>
            <person name="Drula E."/>
            <person name="Henrissat B."/>
            <person name="Morin E."/>
            <person name="Kohler A."/>
            <person name="Barry K."/>
            <person name="LaButti K."/>
            <person name="Morin E."/>
            <person name="Salamov A."/>
            <person name="Lipzen A."/>
            <person name="Mereny Z."/>
            <person name="Hegedus B."/>
            <person name="Baldrian P."/>
            <person name="Stursova M."/>
            <person name="Weitz H."/>
            <person name="Taylor A."/>
            <person name="Grigoriev I.V."/>
            <person name="Nagy L.G."/>
            <person name="Martin F."/>
            <person name="Kauserud H."/>
        </authorList>
    </citation>
    <scope>NUCLEOTIDE SEQUENCE</scope>
    <source>
        <strain evidence="1">CBHHK067</strain>
    </source>
</reference>
<dbReference type="EMBL" id="JARKIE010000482">
    <property type="protein sequence ID" value="KAJ7633951.1"/>
    <property type="molecule type" value="Genomic_DNA"/>
</dbReference>
<sequence length="170" mass="18357">MYLDHSMQLELQKVRSISDEAGTTMLEHEVASDGRKFAKGSTIMDGELNIVSERAGLKILEVNLTILNTRAMSVKREAEGWAYDMLVEENPDGATEVIWAVSDSVGGAGAGGDGDEGCKHGQARELESGMVEAVLAWCQKNPACLEFVTPLPPEGELLVFSASLIFLRTV</sequence>
<dbReference type="Proteomes" id="UP001221757">
    <property type="component" value="Unassembled WGS sequence"/>
</dbReference>
<organism evidence="1 2">
    <name type="scientific">Mycena rosella</name>
    <name type="common">Pink bonnet</name>
    <name type="synonym">Agaricus rosellus</name>
    <dbReference type="NCBI Taxonomy" id="1033263"/>
    <lineage>
        <taxon>Eukaryota</taxon>
        <taxon>Fungi</taxon>
        <taxon>Dikarya</taxon>
        <taxon>Basidiomycota</taxon>
        <taxon>Agaricomycotina</taxon>
        <taxon>Agaricomycetes</taxon>
        <taxon>Agaricomycetidae</taxon>
        <taxon>Agaricales</taxon>
        <taxon>Marasmiineae</taxon>
        <taxon>Mycenaceae</taxon>
        <taxon>Mycena</taxon>
    </lineage>
</organism>
<dbReference type="AlphaFoldDB" id="A0AAD7BY88"/>
<proteinExistence type="predicted"/>
<accession>A0AAD7BY88</accession>
<name>A0AAD7BY88_MYCRO</name>